<dbReference type="AlphaFoldDB" id="A0A8T1M0D7"/>
<organism evidence="2 3">
    <name type="scientific">Clonorchis sinensis</name>
    <name type="common">Chinese liver fluke</name>
    <dbReference type="NCBI Taxonomy" id="79923"/>
    <lineage>
        <taxon>Eukaryota</taxon>
        <taxon>Metazoa</taxon>
        <taxon>Spiralia</taxon>
        <taxon>Lophotrochozoa</taxon>
        <taxon>Platyhelminthes</taxon>
        <taxon>Trematoda</taxon>
        <taxon>Digenea</taxon>
        <taxon>Opisthorchiida</taxon>
        <taxon>Opisthorchiata</taxon>
        <taxon>Opisthorchiidae</taxon>
        <taxon>Clonorchis</taxon>
    </lineage>
</organism>
<comment type="caution">
    <text evidence="2">The sequence shown here is derived from an EMBL/GenBank/DDBJ whole genome shotgun (WGS) entry which is preliminary data.</text>
</comment>
<name>A0A8T1M0D7_CLOSI</name>
<dbReference type="EMBL" id="NIRI02000076">
    <property type="protein sequence ID" value="KAG5442418.1"/>
    <property type="molecule type" value="Genomic_DNA"/>
</dbReference>
<dbReference type="Proteomes" id="UP000286415">
    <property type="component" value="Unassembled WGS sequence"/>
</dbReference>
<dbReference type="EMBL" id="NIRI02000076">
    <property type="protein sequence ID" value="KAG5442419.1"/>
    <property type="molecule type" value="Genomic_DNA"/>
</dbReference>
<gene>
    <name evidence="2" type="ORF">CSKR_108606</name>
</gene>
<keyword evidence="1" id="KW-0732">Signal</keyword>
<keyword evidence="3" id="KW-1185">Reference proteome</keyword>
<accession>A0A8T1M0D7</accession>
<feature type="chain" id="PRO_5044693487" evidence="1">
    <location>
        <begin position="21"/>
        <end position="167"/>
    </location>
</feature>
<sequence length="167" mass="18842">MIQNAILSAILLLNVDSADDLRVYETCVSVCVERFPGVAEVDELDLCNENCNDEENSRCLVKQRGNIDGIRKCWVDHLDRCKGLCDPDSDACIHSCKLLSKPEEDLKVYMTCLDICKERFPDGADGIEACLENCKWEQAARCKSQFPGDERGQGRCETIYVKNRSLK</sequence>
<feature type="signal peptide" evidence="1">
    <location>
        <begin position="1"/>
        <end position="20"/>
    </location>
</feature>
<proteinExistence type="predicted"/>
<evidence type="ECO:0000313" key="3">
    <source>
        <dbReference type="Proteomes" id="UP000286415"/>
    </source>
</evidence>
<evidence type="ECO:0000256" key="1">
    <source>
        <dbReference type="SAM" id="SignalP"/>
    </source>
</evidence>
<reference evidence="2 3" key="1">
    <citation type="journal article" date="2018" name="Biotechnol. Adv.">
        <title>Improved genomic resources and new bioinformatic workflow for the carcinogenic parasite Clonorchis sinensis: Biotechnological implications.</title>
        <authorList>
            <person name="Wang D."/>
            <person name="Korhonen P.K."/>
            <person name="Gasser R.B."/>
            <person name="Young N.D."/>
        </authorList>
    </citation>
    <scope>NUCLEOTIDE SEQUENCE [LARGE SCALE GENOMIC DNA]</scope>
    <source>
        <strain evidence="2">Cs-k2</strain>
    </source>
</reference>
<reference evidence="2 3" key="2">
    <citation type="journal article" date="2021" name="Genomics">
        <title>High-quality reference genome for Clonorchis sinensis.</title>
        <authorList>
            <person name="Young N.D."/>
            <person name="Stroehlein A.J."/>
            <person name="Kinkar L."/>
            <person name="Wang T."/>
            <person name="Sohn W.M."/>
            <person name="Chang B.C.H."/>
            <person name="Kaur P."/>
            <person name="Weisz D."/>
            <person name="Dudchenko O."/>
            <person name="Aiden E.L."/>
            <person name="Korhonen P.K."/>
            <person name="Gasser R.B."/>
        </authorList>
    </citation>
    <scope>NUCLEOTIDE SEQUENCE [LARGE SCALE GENOMIC DNA]</scope>
    <source>
        <strain evidence="2">Cs-k2</strain>
    </source>
</reference>
<protein>
    <submittedName>
        <fullName evidence="2">Uncharacterized protein</fullName>
    </submittedName>
</protein>
<evidence type="ECO:0000313" key="2">
    <source>
        <dbReference type="EMBL" id="KAG5442418.1"/>
    </source>
</evidence>